<dbReference type="GeneID" id="54486169"/>
<sequence>MITAGGGPMPLRYEAPPAGPKHKNGRIHRVLGTKFAGRLSCLDYPDRLHDDVYMGYYPAPPSNGDQIVVSWCGNRWPEDSFRLIHDPNYDENIEESDLNNIHNTYLSPFLLSIFLDSDFFEHDYEGDIDNWASAIQASSEEKFQGTINYS</sequence>
<evidence type="ECO:0000256" key="1">
    <source>
        <dbReference type="SAM" id="MobiDB-lite"/>
    </source>
</evidence>
<reference evidence="2" key="1">
    <citation type="journal article" date="2020" name="Stud. Mycol.">
        <title>101 Dothideomycetes genomes: a test case for predicting lifestyles and emergence of pathogens.</title>
        <authorList>
            <person name="Haridas S."/>
            <person name="Albert R."/>
            <person name="Binder M."/>
            <person name="Bloem J."/>
            <person name="Labutti K."/>
            <person name="Salamov A."/>
            <person name="Andreopoulos B."/>
            <person name="Baker S."/>
            <person name="Barry K."/>
            <person name="Bills G."/>
            <person name="Bluhm B."/>
            <person name="Cannon C."/>
            <person name="Castanera R."/>
            <person name="Culley D."/>
            <person name="Daum C."/>
            <person name="Ezra D."/>
            <person name="Gonzalez J."/>
            <person name="Henrissat B."/>
            <person name="Kuo A."/>
            <person name="Liang C."/>
            <person name="Lipzen A."/>
            <person name="Lutzoni F."/>
            <person name="Magnuson J."/>
            <person name="Mondo S."/>
            <person name="Nolan M."/>
            <person name="Ohm R."/>
            <person name="Pangilinan J."/>
            <person name="Park H.-J."/>
            <person name="Ramirez L."/>
            <person name="Alfaro M."/>
            <person name="Sun H."/>
            <person name="Tritt A."/>
            <person name="Yoshinaga Y."/>
            <person name="Zwiers L.-H."/>
            <person name="Turgeon B."/>
            <person name="Goodwin S."/>
            <person name="Spatafora J."/>
            <person name="Crous P."/>
            <person name="Grigoriev I."/>
        </authorList>
    </citation>
    <scope>NUCLEOTIDE SEQUENCE</scope>
    <source>
        <strain evidence="2">CBS 121739</strain>
    </source>
</reference>
<dbReference type="RefSeq" id="XP_033605394.1">
    <property type="nucleotide sequence ID" value="XM_033745115.1"/>
</dbReference>
<evidence type="ECO:0000313" key="3">
    <source>
        <dbReference type="Proteomes" id="UP000799437"/>
    </source>
</evidence>
<proteinExistence type="predicted"/>
<accession>A0A6A6WL91</accession>
<name>A0A6A6WL91_9PEZI</name>
<dbReference type="AlphaFoldDB" id="A0A6A6WL91"/>
<gene>
    <name evidence="2" type="ORF">EJ05DRAFT_481810</name>
</gene>
<dbReference type="EMBL" id="ML996565">
    <property type="protein sequence ID" value="KAF2762943.1"/>
    <property type="molecule type" value="Genomic_DNA"/>
</dbReference>
<organism evidence="2 3">
    <name type="scientific">Pseudovirgaria hyperparasitica</name>
    <dbReference type="NCBI Taxonomy" id="470096"/>
    <lineage>
        <taxon>Eukaryota</taxon>
        <taxon>Fungi</taxon>
        <taxon>Dikarya</taxon>
        <taxon>Ascomycota</taxon>
        <taxon>Pezizomycotina</taxon>
        <taxon>Dothideomycetes</taxon>
        <taxon>Dothideomycetes incertae sedis</taxon>
        <taxon>Acrospermales</taxon>
        <taxon>Acrospermaceae</taxon>
        <taxon>Pseudovirgaria</taxon>
    </lineage>
</organism>
<feature type="region of interest" description="Disordered" evidence="1">
    <location>
        <begin position="1"/>
        <end position="24"/>
    </location>
</feature>
<protein>
    <submittedName>
        <fullName evidence="2">Uncharacterized protein</fullName>
    </submittedName>
</protein>
<dbReference type="Proteomes" id="UP000799437">
    <property type="component" value="Unassembled WGS sequence"/>
</dbReference>
<evidence type="ECO:0000313" key="2">
    <source>
        <dbReference type="EMBL" id="KAF2762943.1"/>
    </source>
</evidence>
<keyword evidence="3" id="KW-1185">Reference proteome</keyword>